<dbReference type="PANTHER" id="PTHR46534:SF1">
    <property type="entry name" value="IGGFC-BINDING PROTEIN N-TERMINAL DOMAIN-CONTAINING PROTEIN"/>
    <property type="match status" value="1"/>
</dbReference>
<dbReference type="NCBIfam" id="TIGR04131">
    <property type="entry name" value="Bac_Flav_CTERM"/>
    <property type="match status" value="1"/>
</dbReference>
<dbReference type="InterPro" id="IPR035234">
    <property type="entry name" value="IgGFc-bd_N"/>
</dbReference>
<proteinExistence type="predicted"/>
<feature type="domain" description="IgGFc-binding protein N-terminal" evidence="1">
    <location>
        <begin position="180"/>
        <end position="459"/>
    </location>
</feature>
<dbReference type="KEGG" id="asx:CDL62_01905"/>
<dbReference type="SUPFAM" id="SSF49299">
    <property type="entry name" value="PKD domain"/>
    <property type="match status" value="1"/>
</dbReference>
<dbReference type="Proteomes" id="UP000191055">
    <property type="component" value="Unassembled WGS sequence"/>
</dbReference>
<evidence type="ECO:0000313" key="2">
    <source>
        <dbReference type="EMBL" id="SKB88236.1"/>
    </source>
</evidence>
<dbReference type="Pfam" id="PF17517">
    <property type="entry name" value="IgGFc_binding"/>
    <property type="match status" value="1"/>
</dbReference>
<protein>
    <submittedName>
        <fullName evidence="2">Gliding motility-associated C-terminal domain-containing protein</fullName>
    </submittedName>
</protein>
<dbReference type="InterPro" id="IPR026341">
    <property type="entry name" value="T9SS_type_B"/>
</dbReference>
<dbReference type="PANTHER" id="PTHR46534">
    <property type="entry name" value="IGGFC_BINDING DOMAIN-CONTAINING PROTEIN"/>
    <property type="match status" value="1"/>
</dbReference>
<sequence>MNKTIKFTVLSFVLLFLIDTDILGQIDKRFWFVIPETTRDHQWVSPANPGDHYGKEPGVIRITTFENAANVTISMPANPDFEPIVFNNIPANSQVKHEFWDAVVVESGSVVYNKMLWTVENGTMDAVSGNGYNLPNDWQGWTAGTPFNKGILIESDQYISAYYEVANSLNPERFNLKGNNALGTEFLIPSQNRYENRHNSSREKIDIVATEDNTVVTVQLTNDHNIQGHAAGSTFNITLNKGQTYSLRSTSGAAARHLGGTYITSNHPIAITISDDSIRHPGQGNNDLVGDQIVPVNGLGTRYIAMHTSWGHSSSFGATHPRRIEYTSTAQHVFIWNATDATNNVISIDTIPTATLNGRGDFIEVLIEDPNPLNPIVRNAILIESEFPIIVYQFASFGYELGSAILPPIDCTGSREVTFQKVNDADFLVQILTQHQNIENLEMVDKEGNGVDISSIQWNIVAATEKAGEKETWYTGVINFRRNTISTTDPYTVRLKPGTSPNGMFHLSILDANGNSMSYGYFSSYSSLYVDGLTSSCVGNEVTLTALPNVTHLNPDAISLYWYSETDNETLFHSNSITVTESDRYFVRMAFPGCETTNYIDVDFSIPDFDLGEDQSLCPGEELSFEFDQFTNNETFQWTVNGDDFGTDNNFNLIVDASTVYEISLTITDAQGCTDTKEVTVTGLPAPVIDWNIGDTNDICLGDEIRNLSTNHRYQWTFEGGVISEDNYIEPTESGQYGLTVWTDQDCVDSHTREITVNPLPVVTLEDDEACYGETGTFSVDGAIYETIRWYNNETGNSITLNESVPEVSVTVTNEYGCEATATAEFTVHNQVPFDYEDIRICSGPGFDIEVDESIFSNIVWQFNSEPPYTTDPENINSFLGELDEEGTYTITAVDNNGCHVSSSFNVEIFIGNPPLEIENFNPHAEDGFMCSMDTIRITTPGHLFSSYKWSFRDSSDPEFQEIGDDPYVIATVPGIYRLEATETFGCRNEAEIEIELYPQPEFDLFDAKLCPGNEEFQFEIDWLYVDGLDIMSVQWLHDPDEVATSITVSNIGTYTVTAWDERGCFRTESAAAEYYPVQDIDLTDIEFCDNESRIISLSDVVNTSEIQNHIWNWASGTTNDNDLIITEPGEYTLIIEDNNLHFNEDWEEVGCFTTITFTATMNPSPNFSLGADRAVCIGESITIEVDDSYTRYEWNGSDADDQPAFYDLTTPGEDNVSLQVWNEHGCTSTHDINVDVIPLPEVSLPSVPTVCAGEKIELSIPHSPEDYTIVWITPTGIRHNTSSITTTAEGIYQVRVIDEHGCRSEYTETYINKFSMPTAYFHPDDVNYLCPVELPIQLNLNVNSEYSYEIKWHDDLFDNQATRDANIGLYIAYITDENDCRSMKSHSIYPALRNQYQVGDTIEVCDPEIVVLDGGEYTIEEQTIGYGMAPILEWNWYLNEVSEASRIQFDEATEVGDGHRQTLQVFESGNYIVEVFDGCHTYTDTFQVSYYPSPIIAGLDTMFYAQVTAFVEGGTMPYSYTLNDGMPQTNHTFKDVPNGEHIIWVEDAHGCETFTVFNLDSNYDIEIPNFFTPNGDGINDDWIIEGLERLPESIVYIYNRYGKLLRKFSAADQPWDGTYLNRPLPSDDYWYVIHLLPVDKYLRGNVTLIR</sequence>
<evidence type="ECO:0000313" key="3">
    <source>
        <dbReference type="Proteomes" id="UP000191055"/>
    </source>
</evidence>
<dbReference type="Gene3D" id="2.60.40.10">
    <property type="entry name" value="Immunoglobulins"/>
    <property type="match status" value="2"/>
</dbReference>
<evidence type="ECO:0000259" key="1">
    <source>
        <dbReference type="Pfam" id="PF17517"/>
    </source>
</evidence>
<name>A0A1T5EWF7_9BACT</name>
<dbReference type="EMBL" id="FUYV01000006">
    <property type="protein sequence ID" value="SKB88236.1"/>
    <property type="molecule type" value="Genomic_DNA"/>
</dbReference>
<gene>
    <name evidence="2" type="ORF">SAMN03080601_01434</name>
</gene>
<dbReference type="RefSeq" id="WP_079557201.1">
    <property type="nucleotide sequence ID" value="NZ_CP021904.1"/>
</dbReference>
<reference evidence="2 3" key="1">
    <citation type="submission" date="2017-02" db="EMBL/GenBank/DDBJ databases">
        <authorList>
            <person name="Peterson S.W."/>
        </authorList>
    </citation>
    <scope>NUCLEOTIDE SEQUENCE [LARGE SCALE GENOMIC DNA]</scope>
    <source>
        <strain evidence="2 3">DSM 24412</strain>
    </source>
</reference>
<dbReference type="OrthoDB" id="1108781at2"/>
<organism evidence="2 3">
    <name type="scientific">Alkalitalea saponilacus</name>
    <dbReference type="NCBI Taxonomy" id="889453"/>
    <lineage>
        <taxon>Bacteria</taxon>
        <taxon>Pseudomonadati</taxon>
        <taxon>Bacteroidota</taxon>
        <taxon>Bacteroidia</taxon>
        <taxon>Marinilabiliales</taxon>
        <taxon>Marinilabiliaceae</taxon>
        <taxon>Alkalitalea</taxon>
    </lineage>
</organism>
<dbReference type="Pfam" id="PF13585">
    <property type="entry name" value="CHU_C"/>
    <property type="match status" value="1"/>
</dbReference>
<keyword evidence="3" id="KW-1185">Reference proteome</keyword>
<dbReference type="InterPro" id="IPR013783">
    <property type="entry name" value="Ig-like_fold"/>
</dbReference>
<accession>A0A1T5EWF7</accession>
<dbReference type="InterPro" id="IPR035986">
    <property type="entry name" value="PKD_dom_sf"/>
</dbReference>
<dbReference type="STRING" id="889453.SAMN03080601_01434"/>